<dbReference type="PANTHER" id="PTHR23306:SF21">
    <property type="entry name" value="UBIQUITIN-CONJUGATING ENZYME_RWD-LIKE PROTEIN"/>
    <property type="match status" value="1"/>
</dbReference>
<dbReference type="InterPro" id="IPR008883">
    <property type="entry name" value="UEV_N"/>
</dbReference>
<dbReference type="GO" id="GO:0043130">
    <property type="term" value="F:ubiquitin binding"/>
    <property type="evidence" value="ECO:0007669"/>
    <property type="project" value="TreeGrafter"/>
</dbReference>
<dbReference type="Gene3D" id="3.10.110.10">
    <property type="entry name" value="Ubiquitin Conjugating Enzyme"/>
    <property type="match status" value="1"/>
</dbReference>
<dbReference type="EMBL" id="JBBNAG010000004">
    <property type="protein sequence ID" value="KAK9140149.1"/>
    <property type="molecule type" value="Genomic_DNA"/>
</dbReference>
<dbReference type="PROSITE" id="PS51322">
    <property type="entry name" value="UEV"/>
    <property type="match status" value="1"/>
</dbReference>
<dbReference type="PANTHER" id="PTHR23306">
    <property type="entry name" value="TUMOR SUSCEPTIBILITY GENE 101 PROTEIN-RELATED"/>
    <property type="match status" value="1"/>
</dbReference>
<comment type="similarity">
    <text evidence="2">Belongs to the ubiquitin-conjugating enzyme family. UEV subfamily.</text>
</comment>
<dbReference type="Pfam" id="PF09454">
    <property type="entry name" value="Vps23_core"/>
    <property type="match status" value="1"/>
</dbReference>
<evidence type="ECO:0000256" key="5">
    <source>
        <dbReference type="ARBA" id="ARBA00022927"/>
    </source>
</evidence>
<organism evidence="11 12">
    <name type="scientific">Stephania cephalantha</name>
    <dbReference type="NCBI Taxonomy" id="152367"/>
    <lineage>
        <taxon>Eukaryota</taxon>
        <taxon>Viridiplantae</taxon>
        <taxon>Streptophyta</taxon>
        <taxon>Embryophyta</taxon>
        <taxon>Tracheophyta</taxon>
        <taxon>Spermatophyta</taxon>
        <taxon>Magnoliopsida</taxon>
        <taxon>Ranunculales</taxon>
        <taxon>Menispermaceae</taxon>
        <taxon>Menispermoideae</taxon>
        <taxon>Cissampelideae</taxon>
        <taxon>Stephania</taxon>
    </lineage>
</organism>
<evidence type="ECO:0000256" key="1">
    <source>
        <dbReference type="ARBA" id="ARBA00004177"/>
    </source>
</evidence>
<proteinExistence type="inferred from homology"/>
<evidence type="ECO:0000256" key="4">
    <source>
        <dbReference type="ARBA" id="ARBA00022753"/>
    </source>
</evidence>
<keyword evidence="5 7" id="KW-0653">Protein transport</keyword>
<dbReference type="InterPro" id="IPR037202">
    <property type="entry name" value="ESCRT_assembly_dom"/>
</dbReference>
<feature type="domain" description="SB" evidence="9">
    <location>
        <begin position="272"/>
        <end position="332"/>
    </location>
</feature>
<dbReference type="GO" id="GO:0015031">
    <property type="term" value="P:protein transport"/>
    <property type="evidence" value="ECO:0007669"/>
    <property type="project" value="UniProtKB-UniRule"/>
</dbReference>
<evidence type="ECO:0000256" key="3">
    <source>
        <dbReference type="ARBA" id="ARBA00022448"/>
    </source>
</evidence>
<dbReference type="GO" id="GO:0008333">
    <property type="term" value="P:endosome to lysosome transport"/>
    <property type="evidence" value="ECO:0007669"/>
    <property type="project" value="TreeGrafter"/>
</dbReference>
<dbReference type="Pfam" id="PF05743">
    <property type="entry name" value="UEV"/>
    <property type="match status" value="1"/>
</dbReference>
<dbReference type="AlphaFoldDB" id="A0AAP0JUQ1"/>
<keyword evidence="8" id="KW-0732">Signal</keyword>
<name>A0AAP0JUQ1_9MAGN</name>
<dbReference type="SUPFAM" id="SSF140111">
    <property type="entry name" value="Endosomal sorting complex assembly domain"/>
    <property type="match status" value="1"/>
</dbReference>
<dbReference type="InterPro" id="IPR017916">
    <property type="entry name" value="SB_dom"/>
</dbReference>
<evidence type="ECO:0000259" key="9">
    <source>
        <dbReference type="PROSITE" id="PS51312"/>
    </source>
</evidence>
<keyword evidence="3 7" id="KW-0813">Transport</keyword>
<protein>
    <recommendedName>
        <fullName evidence="13">Protein ELC-like</fullName>
    </recommendedName>
</protein>
<dbReference type="InterPro" id="IPR052070">
    <property type="entry name" value="ESCRT-I_UEV_domain"/>
</dbReference>
<dbReference type="PROSITE" id="PS51312">
    <property type="entry name" value="SB"/>
    <property type="match status" value="1"/>
</dbReference>
<evidence type="ECO:0000256" key="7">
    <source>
        <dbReference type="PROSITE-ProRule" id="PRU00644"/>
    </source>
</evidence>
<dbReference type="Proteomes" id="UP001419268">
    <property type="component" value="Unassembled WGS sequence"/>
</dbReference>
<evidence type="ECO:0000313" key="12">
    <source>
        <dbReference type="Proteomes" id="UP001419268"/>
    </source>
</evidence>
<feature type="signal peptide" evidence="8">
    <location>
        <begin position="1"/>
        <end position="25"/>
    </location>
</feature>
<gene>
    <name evidence="11" type="ORF">Scep_009830</name>
</gene>
<keyword evidence="12" id="KW-1185">Reference proteome</keyword>
<evidence type="ECO:0000256" key="2">
    <source>
        <dbReference type="ARBA" id="ARBA00009594"/>
    </source>
</evidence>
<dbReference type="InterPro" id="IPR016135">
    <property type="entry name" value="UBQ-conjugating_enzyme/RWD"/>
</dbReference>
<evidence type="ECO:0008006" key="13">
    <source>
        <dbReference type="Google" id="ProtNLM"/>
    </source>
</evidence>
<accession>A0AAP0JUQ1</accession>
<feature type="chain" id="PRO_5042870248" description="Protein ELC-like" evidence="8">
    <location>
        <begin position="26"/>
        <end position="332"/>
    </location>
</feature>
<feature type="domain" description="UEV" evidence="10">
    <location>
        <begin position="16"/>
        <end position="159"/>
    </location>
</feature>
<dbReference type="GO" id="GO:0000813">
    <property type="term" value="C:ESCRT I complex"/>
    <property type="evidence" value="ECO:0007669"/>
    <property type="project" value="TreeGrafter"/>
</dbReference>
<dbReference type="SUPFAM" id="SSF54495">
    <property type="entry name" value="UBC-like"/>
    <property type="match status" value="1"/>
</dbReference>
<keyword evidence="6" id="KW-0175">Coiled coil</keyword>
<dbReference type="Gene3D" id="6.10.140.820">
    <property type="match status" value="1"/>
</dbReference>
<evidence type="ECO:0000256" key="6">
    <source>
        <dbReference type="ARBA" id="ARBA00023054"/>
    </source>
</evidence>
<evidence type="ECO:0000313" key="11">
    <source>
        <dbReference type="EMBL" id="KAK9140149.1"/>
    </source>
</evidence>
<sequence length="332" mass="38206">MASLTASMQFIVLLLSHVMVLVVSPTSTRELKWLIRDDLLSLLRNFPSFTPSVDTFTHDDGETVNLLNAFGCLRASLLTPLIPLTIWIHESYPFMPPMVIISPTPNKPIFLDHPFVNPSGMVSSPYLVTWRYPYSNFLDLARNLAHLFAFHHPCLPLAPILPHLVDASIVAKHEALNYITIALHHDMLELVGKTDEDMIGLSCLNEEIHDRAKVFDAAIAREFKRERSRLEKRLRELTHEEDVLRNWLMFNPPKHAVGIVEHDLLDIFEHENKKSRLELEATAEDLAIDDLLYALDKAVSEGVIPFDQYLKQVRNLSREQFFHRAMIHKLRR</sequence>
<comment type="subcellular location">
    <subcellularLocation>
        <location evidence="1">Endosome</location>
    </subcellularLocation>
</comment>
<comment type="caution">
    <text evidence="11">The sequence shown here is derived from an EMBL/GenBank/DDBJ whole genome shotgun (WGS) entry which is preliminary data.</text>
</comment>
<evidence type="ECO:0000259" key="10">
    <source>
        <dbReference type="PROSITE" id="PS51322"/>
    </source>
</evidence>
<reference evidence="11 12" key="1">
    <citation type="submission" date="2024-01" db="EMBL/GenBank/DDBJ databases">
        <title>Genome assemblies of Stephania.</title>
        <authorList>
            <person name="Yang L."/>
        </authorList>
    </citation>
    <scope>NUCLEOTIDE SEQUENCE [LARGE SCALE GENOMIC DNA]</scope>
    <source>
        <strain evidence="11">JXDWG</strain>
        <tissue evidence="11">Leaf</tissue>
    </source>
</reference>
<dbReference type="CDD" id="cd11685">
    <property type="entry name" value="UEV_TSG101-like"/>
    <property type="match status" value="1"/>
</dbReference>
<keyword evidence="4" id="KW-0967">Endosome</keyword>
<evidence type="ECO:0000256" key="8">
    <source>
        <dbReference type="SAM" id="SignalP"/>
    </source>
</evidence>